<protein>
    <submittedName>
        <fullName evidence="1">Uncharacterized protein</fullName>
    </submittedName>
</protein>
<sequence>MARVAYGQAFVFSSFPQMREALFLYFFLGKKYQKSRERIKMAEWTRKFLTKTRTRRYYGSNNSFSEEIYFRPFGPPFSQARKWGAKRVDKVNFRDSECLPALLLFGLEYD</sequence>
<dbReference type="EMBL" id="MGIV01000002">
    <property type="protein sequence ID" value="OGM95606.1"/>
    <property type="molecule type" value="Genomic_DNA"/>
</dbReference>
<reference evidence="1 2" key="1">
    <citation type="journal article" date="2016" name="Nat. Commun.">
        <title>Thousands of microbial genomes shed light on interconnected biogeochemical processes in an aquifer system.</title>
        <authorList>
            <person name="Anantharaman K."/>
            <person name="Brown C.T."/>
            <person name="Hug L.A."/>
            <person name="Sharon I."/>
            <person name="Castelle C.J."/>
            <person name="Probst A.J."/>
            <person name="Thomas B.C."/>
            <person name="Singh A."/>
            <person name="Wilkins M.J."/>
            <person name="Karaoz U."/>
            <person name="Brodie E.L."/>
            <person name="Williams K.H."/>
            <person name="Hubbard S.S."/>
            <person name="Banfield J.F."/>
        </authorList>
    </citation>
    <scope>NUCLEOTIDE SEQUENCE [LARGE SCALE GENOMIC DNA]</scope>
</reference>
<accession>A0A1F8E437</accession>
<dbReference type="AlphaFoldDB" id="A0A1F8E437"/>
<dbReference type="Proteomes" id="UP000179057">
    <property type="component" value="Unassembled WGS sequence"/>
</dbReference>
<organism evidence="1 2">
    <name type="scientific">Candidatus Wolfebacteria bacterium RIFOXYD1_FULL_48_65</name>
    <dbReference type="NCBI Taxonomy" id="1802561"/>
    <lineage>
        <taxon>Bacteria</taxon>
        <taxon>Candidatus Wolfeibacteriota</taxon>
    </lineage>
</organism>
<gene>
    <name evidence="1" type="ORF">A2610_00705</name>
</gene>
<comment type="caution">
    <text evidence="1">The sequence shown here is derived from an EMBL/GenBank/DDBJ whole genome shotgun (WGS) entry which is preliminary data.</text>
</comment>
<proteinExistence type="predicted"/>
<evidence type="ECO:0000313" key="2">
    <source>
        <dbReference type="Proteomes" id="UP000179057"/>
    </source>
</evidence>
<name>A0A1F8E437_9BACT</name>
<evidence type="ECO:0000313" key="1">
    <source>
        <dbReference type="EMBL" id="OGM95606.1"/>
    </source>
</evidence>